<feature type="domain" description="ZZ-type" evidence="5">
    <location>
        <begin position="260"/>
        <end position="315"/>
    </location>
</feature>
<dbReference type="InterPro" id="IPR000433">
    <property type="entry name" value="Znf_ZZ"/>
</dbReference>
<dbReference type="GO" id="GO:0016010">
    <property type="term" value="C:dystrophin-associated glycoprotein complex"/>
    <property type="evidence" value="ECO:0007669"/>
    <property type="project" value="UniProtKB-ARBA"/>
</dbReference>
<dbReference type="Pfam" id="PF25299">
    <property type="entry name" value="ZZ_ADA2"/>
    <property type="match status" value="1"/>
</dbReference>
<dbReference type="SUPFAM" id="SSF47473">
    <property type="entry name" value="EF-hand"/>
    <property type="match status" value="1"/>
</dbReference>
<dbReference type="PROSITE" id="PS50135">
    <property type="entry name" value="ZF_ZZ_2"/>
    <property type="match status" value="1"/>
</dbReference>
<dbReference type="InterPro" id="IPR011992">
    <property type="entry name" value="EF-hand-dom_pair"/>
</dbReference>
<dbReference type="EMBL" id="GFDL01015037">
    <property type="protein sequence ID" value="JAV20008.1"/>
    <property type="molecule type" value="Transcribed_RNA"/>
</dbReference>
<name>A0A1Q3EXS7_CULTA</name>
<evidence type="ECO:0000256" key="3">
    <source>
        <dbReference type="ARBA" id="ARBA00022833"/>
    </source>
</evidence>
<dbReference type="PANTHER" id="PTHR12268">
    <property type="entry name" value="E3 UBIQUITIN-PROTEIN LIGASE KCMF1"/>
    <property type="match status" value="1"/>
</dbReference>
<sequence>MFDQKEDERGYFVYTNRYNNATQLDNPNLTYILNKINEKFATSKYSTYRCACKLFALQKSLYTNYIPFQTVCTILERHRLNEIDSGPSVKPSQLTAVLHDVYYAAEQLGYYAELAQQPDREALISTLAGLLWSVFDPKRCNPLSVLELKQTFLLLCESNFEQIVWEHFQLTSDHNLCVSRHRLEAVLMNFSKLLSFLGEPDHLKATLVQEIVAECFAHYPGLVGLTEYQFSCLWKLSSKFSYYSNVLALAKRLRESEFVMHSVACGACRTPIQGLRFKCQRCRNLSLCIDCFSHGYSSKTHNVGHKMYEISTNDIATNPFSSLLSKLCKMLNCSKDSQSRNHQPSTYDNMEAKLIDTNAVELQEVELPPAASSTLRGTLSRSLNSTNCASLRKTSSKNVSIFSNIDCQLFTSSSQSQALGEKLISILEVLDEDGEKYRVKLANLKASGAIDKAQLDYFDEHGKLIAEQLKVLKVVSTKLGRGFPQSSSTPYRSASVKGAKLSLSTVQSRLEKSIDGAELNKSYVNDQLPSDLSVRDVSAWFHLDRLSETMLEQMEADTSKTKANPKTQHVDELNRCIENLRIDTQMANFKDLLLKVREIVDDSYSDNTELARTTQQLEKALDRIIEEEERKRLSQV</sequence>
<reference evidence="6" key="1">
    <citation type="submission" date="2017-01" db="EMBL/GenBank/DDBJ databases">
        <title>A deep insight into the sialotranscriptome of adult male and female Cluex tarsalis mosquitoes.</title>
        <authorList>
            <person name="Ribeiro J.M."/>
            <person name="Moreira F."/>
            <person name="Bernard K.A."/>
            <person name="Calvo E."/>
        </authorList>
    </citation>
    <scope>NUCLEOTIDE SEQUENCE</scope>
    <source>
        <strain evidence="6">Kern County</strain>
        <tissue evidence="6">Salivary glands</tissue>
    </source>
</reference>
<dbReference type="InterPro" id="IPR015153">
    <property type="entry name" value="EF-hand_dom_typ1"/>
</dbReference>
<keyword evidence="1" id="KW-0479">Metal-binding</keyword>
<dbReference type="PROSITE" id="PS01357">
    <property type="entry name" value="ZF_ZZ_1"/>
    <property type="match status" value="1"/>
</dbReference>
<keyword evidence="2 4" id="KW-0863">Zinc-finger</keyword>
<dbReference type="PANTHER" id="PTHR12268:SF21">
    <property type="entry name" value="DISCONTINUOUS ACTIN HEXAGON"/>
    <property type="match status" value="1"/>
</dbReference>
<evidence type="ECO:0000259" key="5">
    <source>
        <dbReference type="PROSITE" id="PS50135"/>
    </source>
</evidence>
<dbReference type="Pfam" id="PF09068">
    <property type="entry name" value="EF-hand_2"/>
    <property type="match status" value="1"/>
</dbReference>
<dbReference type="SMART" id="SM00291">
    <property type="entry name" value="ZnF_ZZ"/>
    <property type="match status" value="1"/>
</dbReference>
<dbReference type="InterPro" id="IPR043145">
    <property type="entry name" value="Znf_ZZ_sf"/>
</dbReference>
<dbReference type="AlphaFoldDB" id="A0A1Q3EXS7"/>
<dbReference type="SUPFAM" id="SSF57850">
    <property type="entry name" value="RING/U-box"/>
    <property type="match status" value="1"/>
</dbReference>
<dbReference type="GO" id="GO:0046716">
    <property type="term" value="P:muscle cell cellular homeostasis"/>
    <property type="evidence" value="ECO:0007669"/>
    <property type="project" value="UniProtKB-ARBA"/>
</dbReference>
<evidence type="ECO:0000256" key="2">
    <source>
        <dbReference type="ARBA" id="ARBA00022771"/>
    </source>
</evidence>
<dbReference type="Gene3D" id="3.30.60.90">
    <property type="match status" value="1"/>
</dbReference>
<dbReference type="InterPro" id="IPR050774">
    <property type="entry name" value="KCMF1/Dystrophin"/>
</dbReference>
<dbReference type="GO" id="GO:0045202">
    <property type="term" value="C:synapse"/>
    <property type="evidence" value="ECO:0007669"/>
    <property type="project" value="GOC"/>
</dbReference>
<dbReference type="GO" id="GO:0008270">
    <property type="term" value="F:zinc ion binding"/>
    <property type="evidence" value="ECO:0007669"/>
    <property type="project" value="UniProtKB-KW"/>
</dbReference>
<accession>A0A1Q3EXS7</accession>
<dbReference type="GO" id="GO:0050804">
    <property type="term" value="P:modulation of chemical synaptic transmission"/>
    <property type="evidence" value="ECO:0007669"/>
    <property type="project" value="UniProtKB-ARBA"/>
</dbReference>
<dbReference type="Gene3D" id="1.10.238.10">
    <property type="entry name" value="EF-hand"/>
    <property type="match status" value="1"/>
</dbReference>
<proteinExistence type="predicted"/>
<organism evidence="6">
    <name type="scientific">Culex tarsalis</name>
    <name type="common">Encephalitis mosquito</name>
    <dbReference type="NCBI Taxonomy" id="7177"/>
    <lineage>
        <taxon>Eukaryota</taxon>
        <taxon>Metazoa</taxon>
        <taxon>Ecdysozoa</taxon>
        <taxon>Arthropoda</taxon>
        <taxon>Hexapoda</taxon>
        <taxon>Insecta</taxon>
        <taxon>Pterygota</taxon>
        <taxon>Neoptera</taxon>
        <taxon>Endopterygota</taxon>
        <taxon>Diptera</taxon>
        <taxon>Nematocera</taxon>
        <taxon>Culicoidea</taxon>
        <taxon>Culicidae</taxon>
        <taxon>Culicinae</taxon>
        <taxon>Culicini</taxon>
        <taxon>Culex</taxon>
        <taxon>Culex</taxon>
    </lineage>
</organism>
<dbReference type="CDD" id="cd16245">
    <property type="entry name" value="EFh_DAH"/>
    <property type="match status" value="1"/>
</dbReference>
<dbReference type="CDD" id="cd02345">
    <property type="entry name" value="ZZ_dah"/>
    <property type="match status" value="1"/>
</dbReference>
<dbReference type="GO" id="GO:0099536">
    <property type="term" value="P:synaptic signaling"/>
    <property type="evidence" value="ECO:0007669"/>
    <property type="project" value="TreeGrafter"/>
</dbReference>
<evidence type="ECO:0000256" key="4">
    <source>
        <dbReference type="PROSITE-ProRule" id="PRU00228"/>
    </source>
</evidence>
<evidence type="ECO:0000313" key="6">
    <source>
        <dbReference type="EMBL" id="JAV20008.1"/>
    </source>
</evidence>
<protein>
    <submittedName>
        <fullName evidence="6">Putative dystrophin-like protein</fullName>
    </submittedName>
</protein>
<keyword evidence="3" id="KW-0862">Zinc</keyword>
<evidence type="ECO:0000256" key="1">
    <source>
        <dbReference type="ARBA" id="ARBA00022723"/>
    </source>
</evidence>